<feature type="non-terminal residue" evidence="2">
    <location>
        <position position="1"/>
    </location>
</feature>
<gene>
    <name evidence="2" type="primary">Bin2</name>
    <name evidence="2" type="ORF">NOTNIG_R08692</name>
</gene>
<feature type="region of interest" description="Disordered" evidence="1">
    <location>
        <begin position="60"/>
        <end position="270"/>
    </location>
</feature>
<dbReference type="GO" id="GO:0071800">
    <property type="term" value="P:podosome assembly"/>
    <property type="evidence" value="ECO:0007669"/>
    <property type="project" value="TreeGrafter"/>
</dbReference>
<keyword evidence="3" id="KW-1185">Reference proteome</keyword>
<protein>
    <submittedName>
        <fullName evidence="2">BIN2 protein</fullName>
    </submittedName>
</protein>
<dbReference type="EMBL" id="WBNA01000501">
    <property type="protein sequence ID" value="NXD17319.1"/>
    <property type="molecule type" value="Genomic_DNA"/>
</dbReference>
<dbReference type="GO" id="GO:0006911">
    <property type="term" value="P:phagocytosis, engulfment"/>
    <property type="evidence" value="ECO:0007669"/>
    <property type="project" value="TreeGrafter"/>
</dbReference>
<proteinExistence type="predicted"/>
<feature type="compositionally biased region" description="Basic and acidic residues" evidence="1">
    <location>
        <begin position="245"/>
        <end position="256"/>
    </location>
</feature>
<dbReference type="Gene3D" id="1.20.1270.60">
    <property type="entry name" value="Arfaptin homology (AH) domain/BAR domain"/>
    <property type="match status" value="1"/>
</dbReference>
<evidence type="ECO:0000313" key="3">
    <source>
        <dbReference type="Proteomes" id="UP000661971"/>
    </source>
</evidence>
<dbReference type="AlphaFoldDB" id="A0A851TL50"/>
<name>A0A851TL50_9AVES</name>
<dbReference type="InterPro" id="IPR027267">
    <property type="entry name" value="AH/BAR_dom_sf"/>
</dbReference>
<reference evidence="3" key="1">
    <citation type="submission" date="2023-07" db="EMBL/GenBank/DDBJ databases">
        <title>Bird 10,000 Genomes (B10K) Project - Family phase.</title>
        <authorList>
            <person name="Zhang G."/>
        </authorList>
    </citation>
    <scope>NUCLEOTIDE SEQUENCE [LARGE SCALE GENOMIC DNA]</scope>
</reference>
<dbReference type="PANTHER" id="PTHR46514">
    <property type="entry name" value="AMPHIPHYSIN"/>
    <property type="match status" value="1"/>
</dbReference>
<organism evidence="2 3">
    <name type="scientific">Nothocercus nigrocapillus</name>
    <dbReference type="NCBI Taxonomy" id="1977171"/>
    <lineage>
        <taxon>Eukaryota</taxon>
        <taxon>Metazoa</taxon>
        <taxon>Chordata</taxon>
        <taxon>Craniata</taxon>
        <taxon>Vertebrata</taxon>
        <taxon>Euteleostomi</taxon>
        <taxon>Archelosauria</taxon>
        <taxon>Archosauria</taxon>
        <taxon>Dinosauria</taxon>
        <taxon>Saurischia</taxon>
        <taxon>Theropoda</taxon>
        <taxon>Coelurosauria</taxon>
        <taxon>Aves</taxon>
        <taxon>Palaeognathae</taxon>
        <taxon>Tinamiformes</taxon>
        <taxon>Tinamidae</taxon>
        <taxon>Nothocercus</taxon>
    </lineage>
</organism>
<dbReference type="InterPro" id="IPR003005">
    <property type="entry name" value="Amphiphysin"/>
</dbReference>
<feature type="compositionally biased region" description="Low complexity" evidence="1">
    <location>
        <begin position="188"/>
        <end position="201"/>
    </location>
</feature>
<dbReference type="GO" id="GO:0097320">
    <property type="term" value="P:plasma membrane tubulation"/>
    <property type="evidence" value="ECO:0007669"/>
    <property type="project" value="TreeGrafter"/>
</dbReference>
<dbReference type="GO" id="GO:0002102">
    <property type="term" value="C:podosome"/>
    <property type="evidence" value="ECO:0007669"/>
    <property type="project" value="TreeGrafter"/>
</dbReference>
<evidence type="ECO:0000256" key="1">
    <source>
        <dbReference type="SAM" id="MobiDB-lite"/>
    </source>
</evidence>
<sequence length="270" mass="28132">SRVACYVSVFQNISNLRDVFYKEMSKLNRDLYEVMSKLEQQHSSKVFIVKGVPGNRRSLIISSPVSPSPAAGIFPEPLPKSESGSETEPVPEPAPESESETEPVPEPAPDSSASPEPESEPPEPPAEAEPLPAASSIPAVSNGPSEPEASELTGTGPEEPGSTEDVAASLAAQIVSEALATVAGSAKEAPAAEPPDGGDAPTESRDSGESGEEPEASPNPEEPQVSRSREQDGADVPPSTAGAEPLRDEPRPGREPGEEEPGPRPKLRPV</sequence>
<dbReference type="Proteomes" id="UP000661971">
    <property type="component" value="Unassembled WGS sequence"/>
</dbReference>
<dbReference type="GO" id="GO:0001891">
    <property type="term" value="C:phagocytic cup"/>
    <property type="evidence" value="ECO:0007669"/>
    <property type="project" value="TreeGrafter"/>
</dbReference>
<feature type="non-terminal residue" evidence="2">
    <location>
        <position position="270"/>
    </location>
</feature>
<dbReference type="GO" id="GO:0005543">
    <property type="term" value="F:phospholipid binding"/>
    <property type="evidence" value="ECO:0007669"/>
    <property type="project" value="TreeGrafter"/>
</dbReference>
<comment type="caution">
    <text evidence="2">The sequence shown here is derived from an EMBL/GenBank/DDBJ whole genome shotgun (WGS) entry which is preliminary data.</text>
</comment>
<dbReference type="PANTHER" id="PTHR46514:SF1">
    <property type="entry name" value="BRIDGING INTEGRATOR 2"/>
    <property type="match status" value="1"/>
</dbReference>
<evidence type="ECO:0000313" key="2">
    <source>
        <dbReference type="EMBL" id="NXD17319.1"/>
    </source>
</evidence>
<accession>A0A851TL50</accession>
<feature type="compositionally biased region" description="Low complexity" evidence="1">
    <location>
        <begin position="128"/>
        <end position="139"/>
    </location>
</feature>